<dbReference type="SUPFAM" id="SSF56801">
    <property type="entry name" value="Acetyl-CoA synthetase-like"/>
    <property type="match status" value="3"/>
</dbReference>
<proteinExistence type="predicted"/>
<evidence type="ECO:0000256" key="3">
    <source>
        <dbReference type="ARBA" id="ARBA00022553"/>
    </source>
</evidence>
<dbReference type="CDD" id="cd19531">
    <property type="entry name" value="LCL_NRPS-like"/>
    <property type="match status" value="1"/>
</dbReference>
<name>A0ABU4SHS2_9GAMM</name>
<sequence length="3882" mass="433275">MSHDCYHSSKIPSVVDNDDSSPFHASSLSSPQQVIWLDQIIHSDSSSYNIGIFSCIGGELNEALFEQAFKAVVYRHDTLRLRMINSHTLPVQKVTETLSVSMKIHDFSSYSDAEIRVRQYIDEEFQRPFQLNGTLWRSELLRVSDTRRYWQFCCHHLIIDGTGLFILFNNVIDNYNRLIQNKTLSKAAPSYLDFIADDQNYLASPDYSRDLQFWLKRYENLPPPLLSPVNTSKSRYPEQAGSIDCKNATDWQKPVLWQIDKALFQRIEECVTQQGLSIQHFMYAVLAGYFARTTGVNEIVLGIPLHNRKSDQQKNTMGMFATVIPIGITIEPQDTFLVVMQKAAAELRRCYQYNRVPIAEINRQIHIQQKTGRAQLFDITLSFEPFKANLHMEGEDTAIEFLDLHHGVPYPLSVIIKQYMDTSSPENIPLGVTIEFNFSADYLSTEEVMTLQSRLAVLLDSALTSLNAPIASLPILPETERQKILKDFNATQADFPQNALIHQLFEAQVQQTPDAIAVVFENQSLTYDELNRHANRLAHHLIDLGVRPDDRIAICAERSLDIVVGLLGILKAGGAYVSLDPAYPAERLAYMLNDLEPTALVIQPAMVEILGSNLATKKIPTIVLDAKGHSVLGNRSEENPDTQVLGMTSHNLAYIIYTSGSTGQPKGVMIEHHGLCNLLVTQQDTLSLTPDSRLLQFVSNSFDVYIWECFMALLAGARLYLAKRTDILPGSALSGYLETHAITHLFLSPTALAAMDSIPDTLQVLIAGSETCPATLVNRWAHGRQMFNGYGPTEITVCATLHPCNGQEKNAPPIGRPISNSQIYILDTHEEPVPIGVIGEIYIAGAGVARGYLNRPELTAERFLPDPFSTVAGARMYKTGDLARWLPDGNIEYVSRNDSQIKLRGFRIEPGEIEAQLTQCHGVREAVVIAREDISKQKCLVAYLLAQPNATLVPTELRQQLSQRLAEYMIPSAFVTLDAFPLTPNGKLDTQALPLPDLASIVARSYEAPEGEAETTLAQLWQELLGVDRAGRHDHFFELGGHSLIALSLIERLYGLNLSLDIRAIFDTPVLAEMAKTMRGIQDNVNDFTVPPNLIPDGCTAITPDMLTLVSLSQQEINAIAATIPGGSANIQDIYPLTSLQEGILFHYLLQEQGDIYLLHTLFAFDTRECVDAFLIALQQVIDRHDILRTAIYWQELTRPVQVVWRKAFLHINTFVPASDQDVPAQLLAHTNPDHRRLDIRQAPLFSADIAHDPYKNEWLLALCFQHVISDHLTLELIFSEIKELMRSPSNSKDKYPENLPTPLPYRDFVALSLHMPVSEHEAYFREMLADIDTPTTPFGILDTRNGERQMSEVSQSLNAVLSGAIRTQAHRQGVSSSVLFHIAWAQVLAHTSGQDDVVFGTVLLGRMQTGIGIEQILGLFINTLPIRFRLAGKSVQAIVQETHHSLMKLLEHEQAPLALAQRCSSMAPSMPLFSALLNYRHSRPDAISLTSEGMRLLSVQERTNYPFALSVDDLGDGFSLVAQSVSGIDPARLIAYMITALTGLTEALDTEPQRPVVNIPILPAAERQQLLVDFNATQTDFPQETLIHQLFETQVQRTPDAIAVIFGDQSLSYEELNRRTNRLAHYLTAQGVRPDSRVAICAERGLDMVIALLAILKAGGAYVPLDPEYPADRLAYILSDSEPVIVLTHHRLQKKLPATDVPILVLDDLTVQADIAGQKSDDIDASRLGLTSRHLAYVLYTSGSTGQPKGVMNEHRGVVNRLLWAQDTYQLSSLDRVLQKTPFSFDVSVWEFFLPLMFGAQLVMTRPGGHKEPEYLREEIEKRGITTLHFVPSMLQVFLHCVPVGCCTSLRQILCSGEAFPYALQQQCLSHFPHSELHNLYGPTEAAIDVTAWHCVPDRHIGHVPIGHPISNIQIYILDTQGQPVPLGVSGEIYIAGVGVARGYLNRPELTTERFLIDPFSPVPDSRMYKTGDLGRWLPDGNIEYLGRNDFQVKIRGLRIELGEIEVKLEQCSGVREAVVIAREDTEEQQRLVAYLITEPEMKPTPAELRQQLAQQLTDYMIPSAFVTLDAFPLTSNGKLNRRALPVPDTSAVVTHGYEEPSGEVETTLAQIWQTLLGLEQVSRHDNFFELGGHSLLAIQLIGRVRQTLARELSLPQLFACPVLSDLAAVLTDASVTTQTHIPAADRTQPLPLSFAQQRLWFLSRLNPAASLAYHIPAVLHLDGQLDHTALTVALNHLVSRQESLRTRFVLVDEQPCQHIDAGDIGFNLAYQDLQGLDETAGMNRINELVELETQTLFDFANKPSIRGQLLQLSDQEHVLIFTQHHIITDGWSVGILIRELGALYRAALEKHDDPLLPLPIQYADYAVWQQAWLQGDVLSAQRNFWQKRLQDAPALLDLPTDRPRPPEQRYAGGHIPVHLDTDLLSSLKALGQRQGTTLFMNLLTGWSIVLARLSGQNDIVIGTPVANRPYRELEGLIGFFVNTLPLRIELENCSTVAELLSHIREQALAAYAHQDLPFEQLVEILQPVRSLSYSPIFQVMLALDNTPAQRFELPGLSVTLLEQTHHSAHFDLTLSLNETQHGLSGHLEYASDLFDHATAERMVGYLIQILTAMTADENQTIARLPMLSVAERQQLLVDFNSPHADFPQDALIHQLFEAQVQRTPDAAAVIFEDQSMSYDELNRRANQLAHHLIAFGVRPDSRVAICVERGLDMIISLFGILKAGAGYIPLDPEYPTERLTYQLSDGKPAILLTQKHLQQNLQADSSIQDLPVWLLDDETYQDSVAKQPAHNPDSGQTGLQPHHLAYIIYTSGSTGHPKGVMLEHRNVVSLIHAQCQVSHPHLGDRILQFVTIAFDISVSDIFPTLASGATLVLRPSHIKVPDMTFNNLLREQKVTIINIPTAFWHHWVQEMMAGRGDFSPYLHTVIVGGDKVEHRYLMNWLSCPETQSCRWFNAYGPTEVTVTASALMIDNQHSLPITDNIAIGRPLSNTCIYILDTLGQPVPIGVNGEIYIGGMGVARGYSNQPELTAERFVIDPFSESLNARMYKTGDLGRWRPDGNIEYLGRNDFQVKIRGFRIEPGEIESRLMQCHGVREAIVLARKEGKERNKENADQKRLVAYLLAEPKAKLVPAELRQQLAQHLAEYMLPYAFVILDAFPLAPNGKIDRQALPAPDQTAIVTRTYEAPIGDREIALAEIWQALLGLEIAGRYDHFFELGGHSLMIVSLIERVRSQGWSLDIRTVFATPVLAEMAKMMWADEDNAAKFTTPPNLIPDDCTAIIPEMLPLVSLTQREIDAIVATVPGGAGNIQDIYPLAPLQEGMLFHHLLQTQGDVYLLHILLAFDTRERLDAFLAAFQKVIERHDILRTAACWQGLEQPVQVVWRQAPLRINTFIPDIGSNIESGSDKDVQSQLLAHTDPYHRRLDVTQASIFSIDTAYDPDKGEWLLALCCHHMLNDHMSLDLIMDEIYTLMYPRTEHSCIEKLPPILPYRNFIAQLPRMPISDHEAYFRKTLADMDAPTAPFGILDVYSGDRPVTEVIKLLNASLSRAIRIQARRQGVSPGVLFHVAWALVLEKLCGRDDVVFGTVLLGRMQGNASIERHLGLFINTLPVRIRLAGNSAQETVQATYQNLIQLLEHEQAPLALAQQCSGVKAPLPLFNSLLNYRHTQPDAIHTAWEGIRLITAYERTNYPLYSAVDDLGKGFRLAVQTVPGIDPTQVIACITSALTGLVKALETEPQRPIVNIPISAATEHQQLQVNFNGNPVNSNAVNSNAVNATQTDSFPQMQLRPDQPVIATHNYEAPVNDVETALAQIWQKLLKLEKVGRHDNFFELGGHSLTAIQLLARMYEQNMEVPLIAVFTHPTLSELASVVGNTATILSPGE</sequence>
<dbReference type="NCBIfam" id="TIGR01733">
    <property type="entry name" value="AA-adenyl-dom"/>
    <property type="match status" value="3"/>
</dbReference>
<keyword evidence="3" id="KW-0597">Phosphoprotein</keyword>
<dbReference type="InterPro" id="IPR045851">
    <property type="entry name" value="AMP-bd_C_sf"/>
</dbReference>
<dbReference type="InterPro" id="IPR009081">
    <property type="entry name" value="PP-bd_ACP"/>
</dbReference>
<dbReference type="CDD" id="cd17651">
    <property type="entry name" value="A_NRPS_VisG_like"/>
    <property type="match status" value="1"/>
</dbReference>
<comment type="cofactor">
    <cofactor evidence="1">
        <name>pantetheine 4'-phosphate</name>
        <dbReference type="ChEBI" id="CHEBI:47942"/>
    </cofactor>
</comment>
<dbReference type="InterPro" id="IPR023213">
    <property type="entry name" value="CAT-like_dom_sf"/>
</dbReference>
<dbReference type="Pfam" id="PF13193">
    <property type="entry name" value="AMP-binding_C"/>
    <property type="match status" value="3"/>
</dbReference>
<dbReference type="RefSeq" id="WP_319924871.1">
    <property type="nucleotide sequence ID" value="NZ_VCDP01000006.1"/>
</dbReference>
<evidence type="ECO:0000313" key="5">
    <source>
        <dbReference type="EMBL" id="MDX7998135.1"/>
    </source>
</evidence>
<dbReference type="SUPFAM" id="SSF47336">
    <property type="entry name" value="ACP-like"/>
    <property type="match status" value="4"/>
</dbReference>
<feature type="domain" description="Carrier" evidence="4">
    <location>
        <begin position="2101"/>
        <end position="2176"/>
    </location>
</feature>
<dbReference type="EMBL" id="VCDP01000006">
    <property type="protein sequence ID" value="MDX7998135.1"/>
    <property type="molecule type" value="Genomic_DNA"/>
</dbReference>
<keyword evidence="6" id="KW-1185">Reference proteome</keyword>
<dbReference type="PANTHER" id="PTHR45527:SF1">
    <property type="entry name" value="FATTY ACID SYNTHASE"/>
    <property type="match status" value="1"/>
</dbReference>
<accession>A0ABU4SHS2</accession>
<dbReference type="SUPFAM" id="SSF52777">
    <property type="entry name" value="CoA-dependent acyltransferases"/>
    <property type="match status" value="8"/>
</dbReference>
<gene>
    <name evidence="5" type="ORF">FE394_02715</name>
</gene>
<dbReference type="Gene3D" id="3.30.559.10">
    <property type="entry name" value="Chloramphenicol acetyltransferase-like domain"/>
    <property type="match status" value="4"/>
</dbReference>
<dbReference type="CDD" id="cd17646">
    <property type="entry name" value="A_NRPS_AB3403-like"/>
    <property type="match status" value="1"/>
</dbReference>
<dbReference type="Gene3D" id="1.10.1200.10">
    <property type="entry name" value="ACP-like"/>
    <property type="match status" value="4"/>
</dbReference>
<dbReference type="SMART" id="SM00823">
    <property type="entry name" value="PKS_PP"/>
    <property type="match status" value="3"/>
</dbReference>
<evidence type="ECO:0000313" key="6">
    <source>
        <dbReference type="Proteomes" id="UP001271640"/>
    </source>
</evidence>
<dbReference type="InterPro" id="IPR010071">
    <property type="entry name" value="AA_adenyl_dom"/>
</dbReference>
<evidence type="ECO:0000256" key="1">
    <source>
        <dbReference type="ARBA" id="ARBA00001957"/>
    </source>
</evidence>
<dbReference type="Pfam" id="PF00668">
    <property type="entry name" value="Condensation"/>
    <property type="match status" value="4"/>
</dbReference>
<reference evidence="6" key="1">
    <citation type="journal article" date="2024" name="Toxins">
        <title>Genome Sequence Analysis of Native Xenorhabdus Strains Isolated from Entomopathogenic Nematodes in Argentina.</title>
        <authorList>
            <person name="Palma L."/>
            <person name="Frizzo L."/>
            <person name="Kaiser S."/>
            <person name="Berry C."/>
            <person name="Caballero P."/>
            <person name="Bode H.B."/>
            <person name="Del Valle E.E."/>
        </authorList>
    </citation>
    <scope>NUCLEOTIDE SEQUENCE [LARGE SCALE GENOMIC DNA]</scope>
    <source>
        <strain evidence="6">Reich</strain>
    </source>
</reference>
<protein>
    <submittedName>
        <fullName evidence="5">Amino acid adenylation domain-containing protein</fullName>
    </submittedName>
</protein>
<dbReference type="Gene3D" id="3.40.50.980">
    <property type="match status" value="6"/>
</dbReference>
<dbReference type="InterPro" id="IPR006162">
    <property type="entry name" value="Ppantetheine_attach_site"/>
</dbReference>
<comment type="caution">
    <text evidence="5">The sequence shown here is derived from an EMBL/GenBank/DDBJ whole genome shotgun (WGS) entry which is preliminary data.</text>
</comment>
<dbReference type="InterPro" id="IPR020845">
    <property type="entry name" value="AMP-binding_CS"/>
</dbReference>
<dbReference type="PANTHER" id="PTHR45527">
    <property type="entry name" value="NONRIBOSOMAL PEPTIDE SYNTHETASE"/>
    <property type="match status" value="1"/>
</dbReference>
<dbReference type="InterPro" id="IPR025110">
    <property type="entry name" value="AMP-bd_C"/>
</dbReference>
<dbReference type="Pfam" id="PF00501">
    <property type="entry name" value="AMP-binding"/>
    <property type="match status" value="3"/>
</dbReference>
<dbReference type="InterPro" id="IPR000873">
    <property type="entry name" value="AMP-dep_synth/lig_dom"/>
</dbReference>
<evidence type="ECO:0000259" key="4">
    <source>
        <dbReference type="PROSITE" id="PS50075"/>
    </source>
</evidence>
<feature type="domain" description="Carrier" evidence="4">
    <location>
        <begin position="3801"/>
        <end position="3875"/>
    </location>
</feature>
<dbReference type="InterPro" id="IPR036736">
    <property type="entry name" value="ACP-like_sf"/>
</dbReference>
<keyword evidence="2" id="KW-0596">Phosphopantetheine</keyword>
<dbReference type="Gene3D" id="2.30.38.10">
    <property type="entry name" value="Luciferase, Domain 3"/>
    <property type="match status" value="3"/>
</dbReference>
<dbReference type="Gene3D" id="3.30.300.30">
    <property type="match status" value="3"/>
</dbReference>
<dbReference type="PROSITE" id="PS00455">
    <property type="entry name" value="AMP_BINDING"/>
    <property type="match status" value="3"/>
</dbReference>
<feature type="domain" description="Carrier" evidence="4">
    <location>
        <begin position="3186"/>
        <end position="3260"/>
    </location>
</feature>
<dbReference type="Gene3D" id="3.30.559.30">
    <property type="entry name" value="Nonribosomal peptide synthetase, condensation domain"/>
    <property type="match status" value="4"/>
</dbReference>
<dbReference type="Proteomes" id="UP001271640">
    <property type="component" value="Unassembled WGS sequence"/>
</dbReference>
<dbReference type="Pfam" id="PF00550">
    <property type="entry name" value="PP-binding"/>
    <property type="match status" value="4"/>
</dbReference>
<dbReference type="PROSITE" id="PS50075">
    <property type="entry name" value="CARRIER"/>
    <property type="match status" value="4"/>
</dbReference>
<organism evidence="5 6">
    <name type="scientific">Xenorhabdus littoralis</name>
    <dbReference type="NCBI Taxonomy" id="2582835"/>
    <lineage>
        <taxon>Bacteria</taxon>
        <taxon>Pseudomonadati</taxon>
        <taxon>Pseudomonadota</taxon>
        <taxon>Gammaproteobacteria</taxon>
        <taxon>Enterobacterales</taxon>
        <taxon>Morganellaceae</taxon>
        <taxon>Xenorhabdus</taxon>
    </lineage>
</organism>
<dbReference type="PROSITE" id="PS00012">
    <property type="entry name" value="PHOSPHOPANTETHEINE"/>
    <property type="match status" value="2"/>
</dbReference>
<dbReference type="InterPro" id="IPR020806">
    <property type="entry name" value="PKS_PP-bd"/>
</dbReference>
<evidence type="ECO:0000256" key="2">
    <source>
        <dbReference type="ARBA" id="ARBA00022450"/>
    </source>
</evidence>
<dbReference type="NCBIfam" id="NF003417">
    <property type="entry name" value="PRK04813.1"/>
    <property type="match status" value="3"/>
</dbReference>
<feature type="domain" description="Carrier" evidence="4">
    <location>
        <begin position="1008"/>
        <end position="1082"/>
    </location>
</feature>
<dbReference type="InterPro" id="IPR001242">
    <property type="entry name" value="Condensation_dom"/>
</dbReference>
<dbReference type="CDD" id="cd17652">
    <property type="entry name" value="A_NRPS_CmdD_like"/>
    <property type="match status" value="1"/>
</dbReference>
<dbReference type="CDD" id="cd19544">
    <property type="entry name" value="E-C_NRPS"/>
    <property type="match status" value="2"/>
</dbReference>